<evidence type="ECO:0000313" key="3">
    <source>
        <dbReference type="Proteomes" id="UP000030661"/>
    </source>
</evidence>
<protein>
    <submittedName>
        <fullName evidence="2">Nitroreductase</fullName>
    </submittedName>
</protein>
<dbReference type="PANTHER" id="PTHR23026:SF123">
    <property type="entry name" value="NAD(P)H NITROREDUCTASE RV3131-RELATED"/>
    <property type="match status" value="1"/>
</dbReference>
<sequence length="166" mass="19063">MNAIFRRRSIRKYRSDAISTETLHFLLEAAMCAPSAQNQRPWHFVVITDQAMLTTLANVSPYAKMIKDAPVVILVCGDLERKLAPDFWVQDCAAATENLLLEAEDRHLGAVWVGIYPRETRVEYIKNVLHLPENIVPFALIPIGYPAEEKAPLQRYDESRVHYNQW</sequence>
<accession>A0A081BVE4</accession>
<keyword evidence="3" id="KW-1185">Reference proteome</keyword>
<dbReference type="Pfam" id="PF00881">
    <property type="entry name" value="Nitroreductase"/>
    <property type="match status" value="2"/>
</dbReference>
<name>A0A081BVE4_VECG1</name>
<dbReference type="HOGENOM" id="CLU_070764_7_3_0"/>
<dbReference type="EMBL" id="DF820464">
    <property type="protein sequence ID" value="GAK56299.1"/>
    <property type="molecule type" value="Genomic_DNA"/>
</dbReference>
<dbReference type="AlphaFoldDB" id="A0A081BVE4"/>
<dbReference type="CDD" id="cd02150">
    <property type="entry name" value="nitroreductase"/>
    <property type="match status" value="1"/>
</dbReference>
<gene>
    <name evidence="2" type="ORF">U27_03261</name>
</gene>
<evidence type="ECO:0000313" key="2">
    <source>
        <dbReference type="EMBL" id="GAK56299.1"/>
    </source>
</evidence>
<proteinExistence type="predicted"/>
<dbReference type="PANTHER" id="PTHR23026">
    <property type="entry name" value="NADPH NITROREDUCTASE"/>
    <property type="match status" value="1"/>
</dbReference>
<dbReference type="Proteomes" id="UP000030661">
    <property type="component" value="Unassembled WGS sequence"/>
</dbReference>
<dbReference type="InterPro" id="IPR000415">
    <property type="entry name" value="Nitroreductase-like"/>
</dbReference>
<dbReference type="Gene3D" id="3.40.109.10">
    <property type="entry name" value="NADH Oxidase"/>
    <property type="match status" value="1"/>
</dbReference>
<dbReference type="InterPro" id="IPR050627">
    <property type="entry name" value="Nitroreductase/BluB"/>
</dbReference>
<dbReference type="eggNOG" id="COG0778">
    <property type="taxonomic scope" value="Bacteria"/>
</dbReference>
<reference evidence="2" key="1">
    <citation type="journal article" date="2015" name="PeerJ">
        <title>First genomic representation of candidate bacterial phylum KSB3 points to enhanced environmental sensing as a trigger of wastewater bulking.</title>
        <authorList>
            <person name="Sekiguchi Y."/>
            <person name="Ohashi A."/>
            <person name="Parks D.H."/>
            <person name="Yamauchi T."/>
            <person name="Tyson G.W."/>
            <person name="Hugenholtz P."/>
        </authorList>
    </citation>
    <scope>NUCLEOTIDE SEQUENCE [LARGE SCALE GENOMIC DNA]</scope>
</reference>
<evidence type="ECO:0000259" key="1">
    <source>
        <dbReference type="Pfam" id="PF00881"/>
    </source>
</evidence>
<feature type="domain" description="Nitroreductase" evidence="1">
    <location>
        <begin position="5"/>
        <end position="57"/>
    </location>
</feature>
<dbReference type="STRING" id="1499967.U27_03261"/>
<dbReference type="GO" id="GO:0016491">
    <property type="term" value="F:oxidoreductase activity"/>
    <property type="evidence" value="ECO:0007669"/>
    <property type="project" value="InterPro"/>
</dbReference>
<organism evidence="2">
    <name type="scientific">Vecturithrix granuli</name>
    <dbReference type="NCBI Taxonomy" id="1499967"/>
    <lineage>
        <taxon>Bacteria</taxon>
        <taxon>Candidatus Moduliflexota</taxon>
        <taxon>Candidatus Vecturitrichia</taxon>
        <taxon>Candidatus Vecturitrichales</taxon>
        <taxon>Candidatus Vecturitrichaceae</taxon>
        <taxon>Candidatus Vecturithrix</taxon>
    </lineage>
</organism>
<feature type="domain" description="Nitroreductase" evidence="1">
    <location>
        <begin position="62"/>
        <end position="145"/>
    </location>
</feature>
<dbReference type="SUPFAM" id="SSF55469">
    <property type="entry name" value="FMN-dependent nitroreductase-like"/>
    <property type="match status" value="1"/>
</dbReference>
<dbReference type="InterPro" id="IPR029479">
    <property type="entry name" value="Nitroreductase"/>
</dbReference>